<comment type="caution">
    <text evidence="2">The sequence shown here is derived from an EMBL/GenBank/DDBJ whole genome shotgun (WGS) entry which is preliminary data.</text>
</comment>
<keyword evidence="3" id="KW-1185">Reference proteome</keyword>
<name>A0A2U1PKK3_ARTAN</name>
<feature type="compositionally biased region" description="Basic and acidic residues" evidence="1">
    <location>
        <begin position="208"/>
        <end position="227"/>
    </location>
</feature>
<dbReference type="PANTHER" id="PTHR31286">
    <property type="entry name" value="GLYCINE-RICH CELL WALL STRUCTURAL PROTEIN 1.8-LIKE"/>
    <property type="match status" value="1"/>
</dbReference>
<feature type="compositionally biased region" description="Polar residues" evidence="1">
    <location>
        <begin position="198"/>
        <end position="207"/>
    </location>
</feature>
<dbReference type="InterPro" id="IPR040256">
    <property type="entry name" value="At4g02000-like"/>
</dbReference>
<dbReference type="Proteomes" id="UP000245207">
    <property type="component" value="Unassembled WGS sequence"/>
</dbReference>
<feature type="region of interest" description="Disordered" evidence="1">
    <location>
        <begin position="121"/>
        <end position="149"/>
    </location>
</feature>
<evidence type="ECO:0000313" key="3">
    <source>
        <dbReference type="Proteomes" id="UP000245207"/>
    </source>
</evidence>
<feature type="compositionally biased region" description="Low complexity" evidence="1">
    <location>
        <begin position="179"/>
        <end position="190"/>
    </location>
</feature>
<protein>
    <recommendedName>
        <fullName evidence="4">Zinc knuckle CX2CX4HX4C</fullName>
    </recommendedName>
</protein>
<dbReference type="EMBL" id="PKPP01001034">
    <property type="protein sequence ID" value="PWA86295.1"/>
    <property type="molecule type" value="Genomic_DNA"/>
</dbReference>
<evidence type="ECO:0000256" key="1">
    <source>
        <dbReference type="SAM" id="MobiDB-lite"/>
    </source>
</evidence>
<dbReference type="AlphaFoldDB" id="A0A2U1PKK3"/>
<dbReference type="PANTHER" id="PTHR31286:SF180">
    <property type="entry name" value="OS10G0362600 PROTEIN"/>
    <property type="match status" value="1"/>
</dbReference>
<evidence type="ECO:0000313" key="2">
    <source>
        <dbReference type="EMBL" id="PWA86295.1"/>
    </source>
</evidence>
<proteinExistence type="predicted"/>
<feature type="region of interest" description="Disordered" evidence="1">
    <location>
        <begin position="166"/>
        <end position="234"/>
    </location>
</feature>
<reference evidence="2 3" key="1">
    <citation type="journal article" date="2018" name="Mol. Plant">
        <title>The genome of Artemisia annua provides insight into the evolution of Asteraceae family and artemisinin biosynthesis.</title>
        <authorList>
            <person name="Shen Q."/>
            <person name="Zhang L."/>
            <person name="Liao Z."/>
            <person name="Wang S."/>
            <person name="Yan T."/>
            <person name="Shi P."/>
            <person name="Liu M."/>
            <person name="Fu X."/>
            <person name="Pan Q."/>
            <person name="Wang Y."/>
            <person name="Lv Z."/>
            <person name="Lu X."/>
            <person name="Zhang F."/>
            <person name="Jiang W."/>
            <person name="Ma Y."/>
            <person name="Chen M."/>
            <person name="Hao X."/>
            <person name="Li L."/>
            <person name="Tang Y."/>
            <person name="Lv G."/>
            <person name="Zhou Y."/>
            <person name="Sun X."/>
            <person name="Brodelius P.E."/>
            <person name="Rose J.K.C."/>
            <person name="Tang K."/>
        </authorList>
    </citation>
    <scope>NUCLEOTIDE SEQUENCE [LARGE SCALE GENOMIC DNA]</scope>
    <source>
        <strain evidence="3">cv. Huhao1</strain>
        <tissue evidence="2">Leaf</tissue>
    </source>
</reference>
<gene>
    <name evidence="2" type="ORF">CTI12_AA141150</name>
</gene>
<accession>A0A2U1PKK3</accession>
<evidence type="ECO:0008006" key="4">
    <source>
        <dbReference type="Google" id="ProtNLM"/>
    </source>
</evidence>
<sequence>MDRMTTSICEKPYGRASFARVLVEIESSKALVDNVELWYESLGKILKLWVEYTWVPPRCEECKVYGHYLSECAKKVNTVSKVNKDGDNVKVTDTEKAKNVGTVNNGDDDEGWQTAVNRRNNRGVGNNVRQGPSGGYNVRRGFNNNRGDVSNKGKVDECVVINENGENANKGKSKASEAGTSTTGNSVSGSDYRKKNMVKNNSGNKNDMVTDKGEKSAMGRKVGDEVSGKVGSGAKNVSTSNRFDLLRDDSASEEPDPWKEVKESVVDACNTGVPIAEDVFKDWNADLIKFYSVKWNNRAKNSGHVKQQLDNEMKSLVSQIVHLNRNLNKNSKLNAEKLVKESVVANQNVNDFDRVSLFLVFVLEWLRIRVSVLIYRIVKIGLVRDLALGYFGFICVLRGVSEETVFRIIVDTIRHKLMGLNFKCSYEVVKAAKIWKLSVNGNIGSGRVGFEDGNDGDT</sequence>
<organism evidence="2 3">
    <name type="scientific">Artemisia annua</name>
    <name type="common">Sweet wormwood</name>
    <dbReference type="NCBI Taxonomy" id="35608"/>
    <lineage>
        <taxon>Eukaryota</taxon>
        <taxon>Viridiplantae</taxon>
        <taxon>Streptophyta</taxon>
        <taxon>Embryophyta</taxon>
        <taxon>Tracheophyta</taxon>
        <taxon>Spermatophyta</taxon>
        <taxon>Magnoliopsida</taxon>
        <taxon>eudicotyledons</taxon>
        <taxon>Gunneridae</taxon>
        <taxon>Pentapetalae</taxon>
        <taxon>asterids</taxon>
        <taxon>campanulids</taxon>
        <taxon>Asterales</taxon>
        <taxon>Asteraceae</taxon>
        <taxon>Asteroideae</taxon>
        <taxon>Anthemideae</taxon>
        <taxon>Artemisiinae</taxon>
        <taxon>Artemisia</taxon>
    </lineage>
</organism>